<keyword evidence="3" id="KW-1185">Reference proteome</keyword>
<dbReference type="GO" id="GO:0005524">
    <property type="term" value="F:ATP binding"/>
    <property type="evidence" value="ECO:0007669"/>
    <property type="project" value="InterPro"/>
</dbReference>
<proteinExistence type="predicted"/>
<protein>
    <recommendedName>
        <fullName evidence="1">Protein kinase domain-containing protein</fullName>
    </recommendedName>
</protein>
<name>A0AAN6GTA0_9BASI</name>
<accession>A0AAN6GTA0</accession>
<evidence type="ECO:0000259" key="1">
    <source>
        <dbReference type="PROSITE" id="PS50011"/>
    </source>
</evidence>
<dbReference type="SUPFAM" id="SSF56112">
    <property type="entry name" value="Protein kinase-like (PK-like)"/>
    <property type="match status" value="1"/>
</dbReference>
<gene>
    <name evidence="2" type="ORF">OC846_001903</name>
</gene>
<dbReference type="InterPro" id="IPR008271">
    <property type="entry name" value="Ser/Thr_kinase_AS"/>
</dbReference>
<dbReference type="Gene3D" id="1.10.510.10">
    <property type="entry name" value="Transferase(Phosphotransferase) domain 1"/>
    <property type="match status" value="1"/>
</dbReference>
<sequence length="543" mass="60723">MTSQTRTTTNWVTRVPFGSLPVQEITLHPATIEQSFIITWAISRSKKGMRLSLAHQGMLFHIVIPSTTALGKALFDSVQDCWSENARKEMFGARDWSGRPRLGVLLFEKELQAAAPVEDALLAKVEVALEDLLLQAGQGPKPFSSGQQLWLEAIWIQPDNPDSALILEVVGDIFRDLIPSRLHSLTDTDWAGVPRVDLSNVKGYFLQQGYYQDNTLPVYVSIDGEVRQAMLKTRSFGPDVGSGPVALDRNAMFTMEIFRGELDLLCNLPPHPNVLGAPLALVTVAVEQQQDGANSNDSPRESLKLVGWLHPFLRTATEKSPFFSWTEEGIRHSIRHVLDLFRGLQHLFQQGFVHSDIKEANCLFDARDSPDGVERLVVIDLQPRKAYHCYDGPDAPEVQGHWDAAPGEDGTVVYTHKDKAEYCGNKILTVWKSMPEALERIIVYNAGVVASRLIVFRLMFPWLPEGSERSFSRLAVREPSQPGANAELDASEALIPRQVRELIQRCVSHDPRDRPLMTEVIQELEDIVASQEVARKAAFPEHS</sequence>
<organism evidence="2 3">
    <name type="scientific">Tilletia horrida</name>
    <dbReference type="NCBI Taxonomy" id="155126"/>
    <lineage>
        <taxon>Eukaryota</taxon>
        <taxon>Fungi</taxon>
        <taxon>Dikarya</taxon>
        <taxon>Basidiomycota</taxon>
        <taxon>Ustilaginomycotina</taxon>
        <taxon>Exobasidiomycetes</taxon>
        <taxon>Tilletiales</taxon>
        <taxon>Tilletiaceae</taxon>
        <taxon>Tilletia</taxon>
    </lineage>
</organism>
<dbReference type="PROSITE" id="PS00108">
    <property type="entry name" value="PROTEIN_KINASE_ST"/>
    <property type="match status" value="1"/>
</dbReference>
<dbReference type="InterPro" id="IPR051681">
    <property type="entry name" value="Ser/Thr_Kinases-Pseudokinases"/>
</dbReference>
<dbReference type="EMBL" id="JAPDMZ010000032">
    <property type="protein sequence ID" value="KAK0554952.1"/>
    <property type="molecule type" value="Genomic_DNA"/>
</dbReference>
<evidence type="ECO:0000313" key="2">
    <source>
        <dbReference type="EMBL" id="KAK0554952.1"/>
    </source>
</evidence>
<dbReference type="InterPro" id="IPR000719">
    <property type="entry name" value="Prot_kinase_dom"/>
</dbReference>
<dbReference type="PANTHER" id="PTHR44329">
    <property type="entry name" value="SERINE/THREONINE-PROTEIN KINASE TNNI3K-RELATED"/>
    <property type="match status" value="1"/>
</dbReference>
<dbReference type="PROSITE" id="PS50011">
    <property type="entry name" value="PROTEIN_KINASE_DOM"/>
    <property type="match status" value="1"/>
</dbReference>
<dbReference type="AlphaFoldDB" id="A0AAN6GTA0"/>
<feature type="domain" description="Protein kinase" evidence="1">
    <location>
        <begin position="212"/>
        <end position="528"/>
    </location>
</feature>
<dbReference type="InterPro" id="IPR011009">
    <property type="entry name" value="Kinase-like_dom_sf"/>
</dbReference>
<evidence type="ECO:0000313" key="3">
    <source>
        <dbReference type="Proteomes" id="UP001176517"/>
    </source>
</evidence>
<comment type="caution">
    <text evidence="2">The sequence shown here is derived from an EMBL/GenBank/DDBJ whole genome shotgun (WGS) entry which is preliminary data.</text>
</comment>
<dbReference type="GO" id="GO:0004674">
    <property type="term" value="F:protein serine/threonine kinase activity"/>
    <property type="evidence" value="ECO:0007669"/>
    <property type="project" value="TreeGrafter"/>
</dbReference>
<reference evidence="2" key="1">
    <citation type="journal article" date="2023" name="PhytoFront">
        <title>Draft Genome Resources of Seven Strains of Tilletia horrida, Causal Agent of Kernel Smut of Rice.</title>
        <authorList>
            <person name="Khanal S."/>
            <person name="Antony Babu S."/>
            <person name="Zhou X.G."/>
        </authorList>
    </citation>
    <scope>NUCLEOTIDE SEQUENCE</scope>
    <source>
        <strain evidence="2">TX6</strain>
    </source>
</reference>
<dbReference type="Proteomes" id="UP001176517">
    <property type="component" value="Unassembled WGS sequence"/>
</dbReference>